<evidence type="ECO:0000256" key="1">
    <source>
        <dbReference type="SAM" id="SignalP"/>
    </source>
</evidence>
<protein>
    <submittedName>
        <fullName evidence="2">Uncharacterized protein</fullName>
    </submittedName>
</protein>
<keyword evidence="3" id="KW-1185">Reference proteome</keyword>
<dbReference type="EMBL" id="MNCJ02000330">
    <property type="protein sequence ID" value="KAF5764188.1"/>
    <property type="molecule type" value="Genomic_DNA"/>
</dbReference>
<organism evidence="2 3">
    <name type="scientific">Helianthus annuus</name>
    <name type="common">Common sunflower</name>
    <dbReference type="NCBI Taxonomy" id="4232"/>
    <lineage>
        <taxon>Eukaryota</taxon>
        <taxon>Viridiplantae</taxon>
        <taxon>Streptophyta</taxon>
        <taxon>Embryophyta</taxon>
        <taxon>Tracheophyta</taxon>
        <taxon>Spermatophyta</taxon>
        <taxon>Magnoliopsida</taxon>
        <taxon>eudicotyledons</taxon>
        <taxon>Gunneridae</taxon>
        <taxon>Pentapetalae</taxon>
        <taxon>asterids</taxon>
        <taxon>campanulids</taxon>
        <taxon>Asterales</taxon>
        <taxon>Asteraceae</taxon>
        <taxon>Asteroideae</taxon>
        <taxon>Heliantheae alliance</taxon>
        <taxon>Heliantheae</taxon>
        <taxon>Helianthus</taxon>
    </lineage>
</organism>
<reference evidence="2" key="1">
    <citation type="journal article" date="2017" name="Nature">
        <title>The sunflower genome provides insights into oil metabolism, flowering and Asterid evolution.</title>
        <authorList>
            <person name="Badouin H."/>
            <person name="Gouzy J."/>
            <person name="Grassa C.J."/>
            <person name="Murat F."/>
            <person name="Staton S.E."/>
            <person name="Cottret L."/>
            <person name="Lelandais-Briere C."/>
            <person name="Owens G.L."/>
            <person name="Carrere S."/>
            <person name="Mayjonade B."/>
            <person name="Legrand L."/>
            <person name="Gill N."/>
            <person name="Kane N.C."/>
            <person name="Bowers J.E."/>
            <person name="Hubner S."/>
            <person name="Bellec A."/>
            <person name="Berard A."/>
            <person name="Berges H."/>
            <person name="Blanchet N."/>
            <person name="Boniface M.C."/>
            <person name="Brunel D."/>
            <person name="Catrice O."/>
            <person name="Chaidir N."/>
            <person name="Claudel C."/>
            <person name="Donnadieu C."/>
            <person name="Faraut T."/>
            <person name="Fievet G."/>
            <person name="Helmstetter N."/>
            <person name="King M."/>
            <person name="Knapp S.J."/>
            <person name="Lai Z."/>
            <person name="Le Paslier M.C."/>
            <person name="Lippi Y."/>
            <person name="Lorenzon L."/>
            <person name="Mandel J.R."/>
            <person name="Marage G."/>
            <person name="Marchand G."/>
            <person name="Marquand E."/>
            <person name="Bret-Mestries E."/>
            <person name="Morien E."/>
            <person name="Nambeesan S."/>
            <person name="Nguyen T."/>
            <person name="Pegot-Espagnet P."/>
            <person name="Pouilly N."/>
            <person name="Raftis F."/>
            <person name="Sallet E."/>
            <person name="Schiex T."/>
            <person name="Thomas J."/>
            <person name="Vandecasteele C."/>
            <person name="Vares D."/>
            <person name="Vear F."/>
            <person name="Vautrin S."/>
            <person name="Crespi M."/>
            <person name="Mangin B."/>
            <person name="Burke J.M."/>
            <person name="Salse J."/>
            <person name="Munos S."/>
            <person name="Vincourt P."/>
            <person name="Rieseberg L.H."/>
            <person name="Langlade N.B."/>
        </authorList>
    </citation>
    <scope>NUCLEOTIDE SEQUENCE</scope>
    <source>
        <tissue evidence="2">Leaves</tissue>
    </source>
</reference>
<feature type="chain" id="PRO_5039941278" evidence="1">
    <location>
        <begin position="28"/>
        <end position="52"/>
    </location>
</feature>
<accession>A0A9K3H2Z8</accession>
<proteinExistence type="predicted"/>
<reference evidence="2" key="2">
    <citation type="submission" date="2020-06" db="EMBL/GenBank/DDBJ databases">
        <title>Helianthus annuus Genome sequencing and assembly Release 2.</title>
        <authorList>
            <person name="Gouzy J."/>
            <person name="Langlade N."/>
            <person name="Munos S."/>
        </authorList>
    </citation>
    <scope>NUCLEOTIDE SEQUENCE</scope>
    <source>
        <tissue evidence="2">Leaves</tissue>
    </source>
</reference>
<evidence type="ECO:0000313" key="2">
    <source>
        <dbReference type="EMBL" id="KAF5764188.1"/>
    </source>
</evidence>
<name>A0A9K3H2Z8_HELAN</name>
<dbReference type="Proteomes" id="UP000215914">
    <property type="component" value="Unassembled WGS sequence"/>
</dbReference>
<keyword evidence="1" id="KW-0732">Signal</keyword>
<comment type="caution">
    <text evidence="2">The sequence shown here is derived from an EMBL/GenBank/DDBJ whole genome shotgun (WGS) entry which is preliminary data.</text>
</comment>
<evidence type="ECO:0000313" key="3">
    <source>
        <dbReference type="Proteomes" id="UP000215914"/>
    </source>
</evidence>
<feature type="signal peptide" evidence="1">
    <location>
        <begin position="1"/>
        <end position="27"/>
    </location>
</feature>
<gene>
    <name evidence="2" type="ORF">HanXRQr2_Chr15g0689111</name>
</gene>
<sequence length="52" mass="6214">MMPELRISHRCLMKVTLLLHSFWLSLNSQIEEKTGFEDLLPDETSEKRLFLH</sequence>
<dbReference type="AlphaFoldDB" id="A0A9K3H2Z8"/>
<dbReference type="Gramene" id="mRNA:HanXRQr2_Chr15g0689111">
    <property type="protein sequence ID" value="mRNA:HanXRQr2_Chr15g0689111"/>
    <property type="gene ID" value="HanXRQr2_Chr15g0689111"/>
</dbReference>